<reference evidence="2" key="1">
    <citation type="journal article" date="2014" name="Int. J. Syst. Evol. Microbiol.">
        <title>Complete genome sequence of Corynebacterium casei LMG S-19264T (=DSM 44701T), isolated from a smear-ripened cheese.</title>
        <authorList>
            <consortium name="US DOE Joint Genome Institute (JGI-PGF)"/>
            <person name="Walter F."/>
            <person name="Albersmeier A."/>
            <person name="Kalinowski J."/>
            <person name="Ruckert C."/>
        </authorList>
    </citation>
    <scope>NUCLEOTIDE SEQUENCE</scope>
    <source>
        <strain evidence="2">KCTC 23310</strain>
    </source>
</reference>
<dbReference type="EMBL" id="BMYJ01000004">
    <property type="protein sequence ID" value="GHC53744.1"/>
    <property type="molecule type" value="Genomic_DNA"/>
</dbReference>
<dbReference type="RefSeq" id="WP_189411076.1">
    <property type="nucleotide sequence ID" value="NZ_BMYJ01000004.1"/>
</dbReference>
<keyword evidence="1" id="KW-0732">Signal</keyword>
<sequence length="190" mass="19793">MRGALLLALMVAGPVAVPAAARNYEVLGNLEATVNPGCIAAAGADAGLSPPDLGLGVLACAKAGQMERALDLYILMQLRAEFDKKRVVDKTAWQAEDVLSSSVAQSMGTKRRKALEAEFEAFGGDGSARHKAFCAGQKKAGAPSHSPRWMVAHGMGAVIGDKGQGDGTRAGFKPNSAWSRLLKDYLHCGG</sequence>
<proteinExistence type="predicted"/>
<name>A0A918TP88_9RHOB</name>
<dbReference type="Proteomes" id="UP000638981">
    <property type="component" value="Unassembled WGS sequence"/>
</dbReference>
<evidence type="ECO:0000313" key="2">
    <source>
        <dbReference type="EMBL" id="GHC53744.1"/>
    </source>
</evidence>
<organism evidence="2 3">
    <name type="scientific">Neogemmobacter tilapiae</name>
    <dbReference type="NCBI Taxonomy" id="875041"/>
    <lineage>
        <taxon>Bacteria</taxon>
        <taxon>Pseudomonadati</taxon>
        <taxon>Pseudomonadota</taxon>
        <taxon>Alphaproteobacteria</taxon>
        <taxon>Rhodobacterales</taxon>
        <taxon>Paracoccaceae</taxon>
        <taxon>Neogemmobacter</taxon>
    </lineage>
</organism>
<keyword evidence="3" id="KW-1185">Reference proteome</keyword>
<protein>
    <recommendedName>
        <fullName evidence="4">DUF1311 domain-containing protein</fullName>
    </recommendedName>
</protein>
<evidence type="ECO:0008006" key="4">
    <source>
        <dbReference type="Google" id="ProtNLM"/>
    </source>
</evidence>
<dbReference type="AlphaFoldDB" id="A0A918TP88"/>
<reference evidence="2" key="2">
    <citation type="submission" date="2020-09" db="EMBL/GenBank/DDBJ databases">
        <authorList>
            <person name="Sun Q."/>
            <person name="Kim S."/>
        </authorList>
    </citation>
    <scope>NUCLEOTIDE SEQUENCE</scope>
    <source>
        <strain evidence="2">KCTC 23310</strain>
    </source>
</reference>
<comment type="caution">
    <text evidence="2">The sequence shown here is derived from an EMBL/GenBank/DDBJ whole genome shotgun (WGS) entry which is preliminary data.</text>
</comment>
<evidence type="ECO:0000256" key="1">
    <source>
        <dbReference type="SAM" id="SignalP"/>
    </source>
</evidence>
<gene>
    <name evidence="2" type="ORF">GCM10007315_15630</name>
</gene>
<evidence type="ECO:0000313" key="3">
    <source>
        <dbReference type="Proteomes" id="UP000638981"/>
    </source>
</evidence>
<feature type="signal peptide" evidence="1">
    <location>
        <begin position="1"/>
        <end position="21"/>
    </location>
</feature>
<feature type="chain" id="PRO_5037158192" description="DUF1311 domain-containing protein" evidence="1">
    <location>
        <begin position="22"/>
        <end position="190"/>
    </location>
</feature>
<accession>A0A918TP88</accession>